<evidence type="ECO:0000313" key="2">
    <source>
        <dbReference type="Proteomes" id="UP000552757"/>
    </source>
</evidence>
<dbReference type="EMBL" id="JACIEB010000005">
    <property type="protein sequence ID" value="MBB3982742.1"/>
    <property type="molecule type" value="Genomic_DNA"/>
</dbReference>
<dbReference type="Proteomes" id="UP000552757">
    <property type="component" value="Unassembled WGS sequence"/>
</dbReference>
<reference evidence="1 2" key="1">
    <citation type="submission" date="2020-08" db="EMBL/GenBank/DDBJ databases">
        <title>Genomic Encyclopedia of Type Strains, Phase IV (KMG-IV): sequencing the most valuable type-strain genomes for metagenomic binning, comparative biology and taxonomic classification.</title>
        <authorList>
            <person name="Goeker M."/>
        </authorList>
    </citation>
    <scope>NUCLEOTIDE SEQUENCE [LARGE SCALE GENOMIC DNA]</scope>
    <source>
        <strain evidence="1 2">DSM 29348</strain>
    </source>
</reference>
<gene>
    <name evidence="1" type="ORF">GGR44_002408</name>
</gene>
<protein>
    <submittedName>
        <fullName evidence="1">Acyl dehydratase</fullName>
    </submittedName>
</protein>
<name>A0A7W6GPN9_9SPHN</name>
<keyword evidence="2" id="KW-1185">Reference proteome</keyword>
<organism evidence="1 2">
    <name type="scientific">Sphingobium fontiphilum</name>
    <dbReference type="NCBI Taxonomy" id="944425"/>
    <lineage>
        <taxon>Bacteria</taxon>
        <taxon>Pseudomonadati</taxon>
        <taxon>Pseudomonadota</taxon>
        <taxon>Alphaproteobacteria</taxon>
        <taxon>Sphingomonadales</taxon>
        <taxon>Sphingomonadaceae</taxon>
        <taxon>Sphingobium</taxon>
    </lineage>
</organism>
<accession>A0A7W6GPN9</accession>
<proteinExistence type="predicted"/>
<dbReference type="Gene3D" id="3.10.129.10">
    <property type="entry name" value="Hotdog Thioesterase"/>
    <property type="match status" value="1"/>
</dbReference>
<evidence type="ECO:0000313" key="1">
    <source>
        <dbReference type="EMBL" id="MBB3982742.1"/>
    </source>
</evidence>
<comment type="caution">
    <text evidence="1">The sequence shown here is derived from an EMBL/GenBank/DDBJ whole genome shotgun (WGS) entry which is preliminary data.</text>
</comment>
<sequence>MRTIRAFIRSAGFDQPILHGLSTSGLVTRALVIDSGQASVDSFAGPNAGQG</sequence>
<dbReference type="AlphaFoldDB" id="A0A7W6GPN9"/>
<dbReference type="RefSeq" id="WP_183955804.1">
    <property type="nucleotide sequence ID" value="NZ_JACIEB010000005.1"/>
</dbReference>